<feature type="domain" description="Peptidase S53 activation" evidence="1">
    <location>
        <begin position="32"/>
        <end position="151"/>
    </location>
</feature>
<dbReference type="PANTHER" id="PTHR14218:SF15">
    <property type="entry name" value="TRIPEPTIDYL-PEPTIDASE 1"/>
    <property type="match status" value="1"/>
</dbReference>
<dbReference type="InterPro" id="IPR015366">
    <property type="entry name" value="S53_propep"/>
</dbReference>
<dbReference type="SUPFAM" id="SSF54897">
    <property type="entry name" value="Protease propeptides/inhibitors"/>
    <property type="match status" value="1"/>
</dbReference>
<dbReference type="Pfam" id="PF09286">
    <property type="entry name" value="Pro-kuma_activ"/>
    <property type="match status" value="1"/>
</dbReference>
<protein>
    <recommendedName>
        <fullName evidence="1">Peptidase S53 activation domain-containing protein</fullName>
    </recommendedName>
</protein>
<dbReference type="Proteomes" id="UP000015241">
    <property type="component" value="Unassembled WGS sequence"/>
</dbReference>
<reference evidence="2 3" key="1">
    <citation type="journal article" date="2012" name="Science">
        <title>The Paleozoic origin of enzymatic lignin decomposition reconstructed from 31 fungal genomes.</title>
        <authorList>
            <person name="Floudas D."/>
            <person name="Binder M."/>
            <person name="Riley R."/>
            <person name="Barry K."/>
            <person name="Blanchette R.A."/>
            <person name="Henrissat B."/>
            <person name="Martinez A.T."/>
            <person name="Otillar R."/>
            <person name="Spatafora J.W."/>
            <person name="Yadav J.S."/>
            <person name="Aerts A."/>
            <person name="Benoit I."/>
            <person name="Boyd A."/>
            <person name="Carlson A."/>
            <person name="Copeland A."/>
            <person name="Coutinho P.M."/>
            <person name="de Vries R.P."/>
            <person name="Ferreira P."/>
            <person name="Findley K."/>
            <person name="Foster B."/>
            <person name="Gaskell J."/>
            <person name="Glotzer D."/>
            <person name="Gorecki P."/>
            <person name="Heitman J."/>
            <person name="Hesse C."/>
            <person name="Hori C."/>
            <person name="Igarashi K."/>
            <person name="Jurgens J.A."/>
            <person name="Kallen N."/>
            <person name="Kersten P."/>
            <person name="Kohler A."/>
            <person name="Kuees U."/>
            <person name="Kumar T.K.A."/>
            <person name="Kuo A."/>
            <person name="LaButti K."/>
            <person name="Larrondo L.F."/>
            <person name="Lindquist E."/>
            <person name="Ling A."/>
            <person name="Lombard V."/>
            <person name="Lucas S."/>
            <person name="Lundell T."/>
            <person name="Martin R."/>
            <person name="McLaughlin D.J."/>
            <person name="Morgenstern I."/>
            <person name="Morin E."/>
            <person name="Murat C."/>
            <person name="Nagy L.G."/>
            <person name="Nolan M."/>
            <person name="Ohm R.A."/>
            <person name="Patyshakuliyeva A."/>
            <person name="Rokas A."/>
            <person name="Ruiz-Duenas F.J."/>
            <person name="Sabat G."/>
            <person name="Salamov A."/>
            <person name="Samejima M."/>
            <person name="Schmutz J."/>
            <person name="Slot J.C."/>
            <person name="St John F."/>
            <person name="Stenlid J."/>
            <person name="Sun H."/>
            <person name="Sun S."/>
            <person name="Syed K."/>
            <person name="Tsang A."/>
            <person name="Wiebenga A."/>
            <person name="Young D."/>
            <person name="Pisabarro A."/>
            <person name="Eastwood D.C."/>
            <person name="Martin F."/>
            <person name="Cullen D."/>
            <person name="Grigoriev I.V."/>
            <person name="Hibbett D.S."/>
        </authorList>
    </citation>
    <scope>NUCLEOTIDE SEQUENCE</scope>
    <source>
        <strain evidence="3">FP-58527</strain>
    </source>
</reference>
<dbReference type="InParanoid" id="S8EK81"/>
<keyword evidence="3" id="KW-1185">Reference proteome</keyword>
<dbReference type="PANTHER" id="PTHR14218">
    <property type="entry name" value="PROTEASE S8 TRIPEPTIDYL PEPTIDASE I CLN2"/>
    <property type="match status" value="1"/>
</dbReference>
<dbReference type="InterPro" id="IPR050819">
    <property type="entry name" value="Tripeptidyl-peptidase_I"/>
</dbReference>
<organism evidence="2 3">
    <name type="scientific">Fomitopsis schrenkii</name>
    <name type="common">Brown rot fungus</name>
    <dbReference type="NCBI Taxonomy" id="2126942"/>
    <lineage>
        <taxon>Eukaryota</taxon>
        <taxon>Fungi</taxon>
        <taxon>Dikarya</taxon>
        <taxon>Basidiomycota</taxon>
        <taxon>Agaricomycotina</taxon>
        <taxon>Agaricomycetes</taxon>
        <taxon>Polyporales</taxon>
        <taxon>Fomitopsis</taxon>
    </lineage>
</organism>
<proteinExistence type="predicted"/>
<dbReference type="HOGENOM" id="CLU_105921_0_0_1"/>
<dbReference type="AlphaFoldDB" id="S8EK81"/>
<accession>S8EK81</accession>
<dbReference type="OrthoDB" id="2800561at2759"/>
<gene>
    <name evidence="2" type="ORF">FOMPIDRAFT_1045917</name>
</gene>
<evidence type="ECO:0000259" key="1">
    <source>
        <dbReference type="SMART" id="SM00944"/>
    </source>
</evidence>
<dbReference type="STRING" id="743788.S8EK81"/>
<evidence type="ECO:0000313" key="3">
    <source>
        <dbReference type="Proteomes" id="UP000015241"/>
    </source>
</evidence>
<dbReference type="SMART" id="SM00944">
    <property type="entry name" value="Pro-kuma_activ"/>
    <property type="match status" value="1"/>
</dbReference>
<dbReference type="GO" id="GO:0004175">
    <property type="term" value="F:endopeptidase activity"/>
    <property type="evidence" value="ECO:0007669"/>
    <property type="project" value="TreeGrafter"/>
</dbReference>
<dbReference type="CDD" id="cd11377">
    <property type="entry name" value="Pro-peptidase_S53"/>
    <property type="match status" value="1"/>
</dbReference>
<dbReference type="GO" id="GO:0008240">
    <property type="term" value="F:tripeptidyl-peptidase activity"/>
    <property type="evidence" value="ECO:0007669"/>
    <property type="project" value="TreeGrafter"/>
</dbReference>
<sequence length="164" mass="17807">MAFRSMVITSLCALDKPTRRAMRVHEMRIHVPDGFSLNGAAHLTPHSVYDVSTPSSVNYGSHLSKEAVEAFVAPKPGSVYEHGLSEASPITPAGDCLSIDVPVSKANELFETEFSVYTHSETGRQVVRTLSYLIPADLVGHLDLVHPIVTFPGPYQSKPAIHSL</sequence>
<name>S8EK81_FOMSC</name>
<evidence type="ECO:0000313" key="2">
    <source>
        <dbReference type="EMBL" id="EPT04648.1"/>
    </source>
</evidence>
<dbReference type="GO" id="GO:0006508">
    <property type="term" value="P:proteolysis"/>
    <property type="evidence" value="ECO:0007669"/>
    <property type="project" value="TreeGrafter"/>
</dbReference>
<dbReference type="EMBL" id="KE504126">
    <property type="protein sequence ID" value="EPT04648.1"/>
    <property type="molecule type" value="Genomic_DNA"/>
</dbReference>
<dbReference type="eggNOG" id="ENOG502QR6D">
    <property type="taxonomic scope" value="Eukaryota"/>
</dbReference>